<keyword evidence="3" id="KW-1185">Reference proteome</keyword>
<protein>
    <recommendedName>
        <fullName evidence="4">Lipoprotein</fullName>
    </recommendedName>
</protein>
<accession>Q65QH2</accession>
<gene>
    <name evidence="2" type="ordered locus">MS2181</name>
</gene>
<sequence>MNEAIFLTKRALMLKKLSFIAMLAMLSACSLSSYVPFMGNDKPVINLDKDKIDQKSYAVAYASTVQSYNGRITEDYDVNSFASGANDWYLGRILVPTEQIRARLGSGLDSKLHAYYSGVIFAADLQTNFSRLSATCWSKVDTQSMTQGIYDAVIDLRKGKVRGENDEYITKGSEELLNLCK</sequence>
<dbReference type="eggNOG" id="ENOG5031JY1">
    <property type="taxonomic scope" value="Bacteria"/>
</dbReference>
<feature type="signal peptide" evidence="1">
    <location>
        <begin position="1"/>
        <end position="32"/>
    </location>
</feature>
<keyword evidence="1" id="KW-0732">Signal</keyword>
<evidence type="ECO:0000256" key="1">
    <source>
        <dbReference type="SAM" id="SignalP"/>
    </source>
</evidence>
<evidence type="ECO:0000313" key="2">
    <source>
        <dbReference type="EMBL" id="AAU38788.1"/>
    </source>
</evidence>
<dbReference type="Proteomes" id="UP000000607">
    <property type="component" value="Chromosome"/>
</dbReference>
<dbReference type="STRING" id="221988.MS2181"/>
<dbReference type="KEGG" id="msu:MS2181"/>
<dbReference type="EMBL" id="AE016827">
    <property type="protein sequence ID" value="AAU38788.1"/>
    <property type="molecule type" value="Genomic_DNA"/>
</dbReference>
<dbReference type="HOGENOM" id="CLU_124278_0_0_6"/>
<feature type="chain" id="PRO_5004267964" description="Lipoprotein" evidence="1">
    <location>
        <begin position="33"/>
        <end position="181"/>
    </location>
</feature>
<name>Q65QH2_MANSM</name>
<evidence type="ECO:0008006" key="4">
    <source>
        <dbReference type="Google" id="ProtNLM"/>
    </source>
</evidence>
<reference evidence="2 3" key="1">
    <citation type="journal article" date="2004" name="Nat. Biotechnol.">
        <title>The genome sequence of the capnophilic rumen bacterium Mannheimia succiniciproducens.</title>
        <authorList>
            <person name="Hong S.H."/>
            <person name="Kim J.S."/>
            <person name="Lee S.Y."/>
            <person name="In Y.H."/>
            <person name="Choi S.S."/>
            <person name="Rih J.-K."/>
            <person name="Kim C.H."/>
            <person name="Jeong H."/>
            <person name="Hur C.G."/>
            <person name="Kim J.J."/>
        </authorList>
    </citation>
    <scope>NUCLEOTIDE SEQUENCE [LARGE SCALE GENOMIC DNA]</scope>
    <source>
        <strain evidence="3">KCTC 0769BP / MBEL55E</strain>
    </source>
</reference>
<proteinExistence type="predicted"/>
<dbReference type="AlphaFoldDB" id="Q65QH2"/>
<organism evidence="2 3">
    <name type="scientific">Mannheimia succiniciproducens (strain KCTC 0769BP / MBEL55E)</name>
    <dbReference type="NCBI Taxonomy" id="221988"/>
    <lineage>
        <taxon>Bacteria</taxon>
        <taxon>Pseudomonadati</taxon>
        <taxon>Pseudomonadota</taxon>
        <taxon>Gammaproteobacteria</taxon>
        <taxon>Pasteurellales</taxon>
        <taxon>Pasteurellaceae</taxon>
        <taxon>Basfia</taxon>
    </lineage>
</organism>
<evidence type="ECO:0000313" key="3">
    <source>
        <dbReference type="Proteomes" id="UP000000607"/>
    </source>
</evidence>